<dbReference type="Pfam" id="PF01478">
    <property type="entry name" value="Peptidase_A24"/>
    <property type="match status" value="1"/>
</dbReference>
<protein>
    <recommendedName>
        <fullName evidence="3">Prepilin type IV endopeptidase peptidase domain-containing protein</fullName>
    </recommendedName>
</protein>
<evidence type="ECO:0000256" key="2">
    <source>
        <dbReference type="SAM" id="Phobius"/>
    </source>
</evidence>
<dbReference type="InterPro" id="IPR050882">
    <property type="entry name" value="Prepilin_peptidase/N-MTase"/>
</dbReference>
<dbReference type="GO" id="GO:0005886">
    <property type="term" value="C:plasma membrane"/>
    <property type="evidence" value="ECO:0007669"/>
    <property type="project" value="TreeGrafter"/>
</dbReference>
<keyword evidence="5" id="KW-1185">Reference proteome</keyword>
<evidence type="ECO:0000259" key="3">
    <source>
        <dbReference type="Pfam" id="PF01478"/>
    </source>
</evidence>
<reference evidence="4 5" key="1">
    <citation type="submission" date="2011-08" db="EMBL/GenBank/DDBJ databases">
        <title>The Genome Sequence of Clostridium hathewayi WAL-18680.</title>
        <authorList>
            <consortium name="The Broad Institute Genome Sequencing Platform"/>
            <person name="Earl A."/>
            <person name="Ward D."/>
            <person name="Feldgarden M."/>
            <person name="Gevers D."/>
            <person name="Finegold S.M."/>
            <person name="Summanen P.H."/>
            <person name="Molitoris D.R."/>
            <person name="Song M."/>
            <person name="Daigneault M."/>
            <person name="Allen-Vercoe E."/>
            <person name="Young S.K."/>
            <person name="Zeng Q."/>
            <person name="Gargeya S."/>
            <person name="Fitzgerald M."/>
            <person name="Haas B."/>
            <person name="Abouelleil A."/>
            <person name="Alvarado L."/>
            <person name="Arachchi H.M."/>
            <person name="Berlin A."/>
            <person name="Brown A."/>
            <person name="Chapman S.B."/>
            <person name="Chen Z."/>
            <person name="Dunbar C."/>
            <person name="Freedman E."/>
            <person name="Gearin G."/>
            <person name="Gellesch M."/>
            <person name="Goldberg J."/>
            <person name="Griggs A."/>
            <person name="Gujja S."/>
            <person name="Heiman D."/>
            <person name="Howarth C."/>
            <person name="Larson L."/>
            <person name="Lui A."/>
            <person name="MacDonald P.J.P."/>
            <person name="Montmayeur A."/>
            <person name="Murphy C."/>
            <person name="Neiman D."/>
            <person name="Pearson M."/>
            <person name="Priest M."/>
            <person name="Roberts A."/>
            <person name="Saif S."/>
            <person name="Shea T."/>
            <person name="Shenoy N."/>
            <person name="Sisk P."/>
            <person name="Stolte C."/>
            <person name="Sykes S."/>
            <person name="Wortman J."/>
            <person name="Nusbaum C."/>
            <person name="Birren B."/>
        </authorList>
    </citation>
    <scope>NUCLEOTIDE SEQUENCE [LARGE SCALE GENOMIC DNA]</scope>
    <source>
        <strain evidence="4 5">WAL-18680</strain>
    </source>
</reference>
<gene>
    <name evidence="4" type="ORF">HMPREF9473_00443</name>
</gene>
<keyword evidence="2" id="KW-1133">Transmembrane helix</keyword>
<dbReference type="RefSeq" id="WP_006778425.1">
    <property type="nucleotide sequence ID" value="NZ_CP040506.1"/>
</dbReference>
<organism evidence="4 5">
    <name type="scientific">Hungatella hathewayi WAL-18680</name>
    <dbReference type="NCBI Taxonomy" id="742737"/>
    <lineage>
        <taxon>Bacteria</taxon>
        <taxon>Bacillati</taxon>
        <taxon>Bacillota</taxon>
        <taxon>Clostridia</taxon>
        <taxon>Lachnospirales</taxon>
        <taxon>Lachnospiraceae</taxon>
        <taxon>Hungatella</taxon>
    </lineage>
</organism>
<feature type="transmembrane region" description="Helical" evidence="2">
    <location>
        <begin position="134"/>
        <end position="156"/>
    </location>
</feature>
<dbReference type="HOGENOM" id="CLU_057101_8_1_9"/>
<proteinExistence type="inferred from homology"/>
<dbReference type="Gene3D" id="1.20.120.1220">
    <property type="match status" value="1"/>
</dbReference>
<dbReference type="EMBL" id="ADLN01000001">
    <property type="protein sequence ID" value="EHI61992.1"/>
    <property type="molecule type" value="Genomic_DNA"/>
</dbReference>
<sequence length="161" mass="17410">MEITSLTPLITFLLLAAVLTAAAVIDIRTMYVPDTIHLCIVGLAVFSLFTEHGPTLASRVCGSLAIGGAMLFVSILTNGGIGGGDIKLLAASGLLLGFPKNLLAFILAYVTAGLIYAIPMLFHRIERNRQIPMIPYFAASILISYLFGERIIGWYLQFFVM</sequence>
<keyword evidence="2" id="KW-0812">Transmembrane</keyword>
<feature type="transmembrane region" description="Helical" evidence="2">
    <location>
        <begin position="61"/>
        <end position="82"/>
    </location>
</feature>
<evidence type="ECO:0000313" key="5">
    <source>
        <dbReference type="Proteomes" id="UP000005384"/>
    </source>
</evidence>
<dbReference type="PATRIC" id="fig|742737.3.peg.444"/>
<name>G5IAA3_9FIRM</name>
<dbReference type="GO" id="GO:0004190">
    <property type="term" value="F:aspartic-type endopeptidase activity"/>
    <property type="evidence" value="ECO:0007669"/>
    <property type="project" value="InterPro"/>
</dbReference>
<comment type="caution">
    <text evidence="4">The sequence shown here is derived from an EMBL/GenBank/DDBJ whole genome shotgun (WGS) entry which is preliminary data.</text>
</comment>
<dbReference type="OrthoDB" id="9789291at2"/>
<accession>G5IAA3</accession>
<dbReference type="InterPro" id="IPR000045">
    <property type="entry name" value="Prepilin_IV_endopep_pep"/>
</dbReference>
<evidence type="ECO:0000256" key="1">
    <source>
        <dbReference type="ARBA" id="ARBA00005801"/>
    </source>
</evidence>
<dbReference type="GO" id="GO:0006465">
    <property type="term" value="P:signal peptide processing"/>
    <property type="evidence" value="ECO:0007669"/>
    <property type="project" value="TreeGrafter"/>
</dbReference>
<evidence type="ECO:0000313" key="4">
    <source>
        <dbReference type="EMBL" id="EHI61992.1"/>
    </source>
</evidence>
<feature type="transmembrane region" description="Helical" evidence="2">
    <location>
        <begin position="31"/>
        <end position="49"/>
    </location>
</feature>
<dbReference type="PANTHER" id="PTHR30487:SF0">
    <property type="entry name" value="PREPILIN LEADER PEPTIDASE_N-METHYLTRANSFERASE-RELATED"/>
    <property type="match status" value="1"/>
</dbReference>
<feature type="domain" description="Prepilin type IV endopeptidase peptidase" evidence="3">
    <location>
        <begin position="13"/>
        <end position="115"/>
    </location>
</feature>
<feature type="transmembrane region" description="Helical" evidence="2">
    <location>
        <begin position="102"/>
        <end position="122"/>
    </location>
</feature>
<comment type="similarity">
    <text evidence="1">Belongs to the peptidase A24 family.</text>
</comment>
<keyword evidence="2" id="KW-0472">Membrane</keyword>
<dbReference type="Proteomes" id="UP000005384">
    <property type="component" value="Unassembled WGS sequence"/>
</dbReference>
<dbReference type="AlphaFoldDB" id="G5IAA3"/>
<dbReference type="PANTHER" id="PTHR30487">
    <property type="entry name" value="TYPE 4 PREPILIN-LIKE PROTEINS LEADER PEPTIDE-PROCESSING ENZYME"/>
    <property type="match status" value="1"/>
</dbReference>